<protein>
    <recommendedName>
        <fullName evidence="8">MgtC/SapB/SrpB/YhiD N-terminal domain-containing protein</fullName>
    </recommendedName>
</protein>
<evidence type="ECO:0000256" key="1">
    <source>
        <dbReference type="ARBA" id="ARBA00004651"/>
    </source>
</evidence>
<gene>
    <name evidence="9" type="ORF">A2633_05885</name>
</gene>
<keyword evidence="3" id="KW-1003">Cell membrane</keyword>
<dbReference type="PRINTS" id="PR01837">
    <property type="entry name" value="MGTCSAPBPROT"/>
</dbReference>
<dbReference type="EMBL" id="MHQC01000010">
    <property type="protein sequence ID" value="OGZ95425.1"/>
    <property type="molecule type" value="Genomic_DNA"/>
</dbReference>
<evidence type="ECO:0000313" key="9">
    <source>
        <dbReference type="EMBL" id="OGZ95425.1"/>
    </source>
</evidence>
<dbReference type="Proteomes" id="UP000177152">
    <property type="component" value="Unassembled WGS sequence"/>
</dbReference>
<dbReference type="PANTHER" id="PTHR33778">
    <property type="entry name" value="PROTEIN MGTC"/>
    <property type="match status" value="1"/>
</dbReference>
<dbReference type="PANTHER" id="PTHR33778:SF1">
    <property type="entry name" value="MAGNESIUM TRANSPORTER YHID-RELATED"/>
    <property type="match status" value="1"/>
</dbReference>
<evidence type="ECO:0000256" key="7">
    <source>
        <dbReference type="SAM" id="Phobius"/>
    </source>
</evidence>
<evidence type="ECO:0000313" key="10">
    <source>
        <dbReference type="Proteomes" id="UP000177152"/>
    </source>
</evidence>
<evidence type="ECO:0000256" key="5">
    <source>
        <dbReference type="ARBA" id="ARBA00022989"/>
    </source>
</evidence>
<comment type="similarity">
    <text evidence="2">Belongs to the MgtC/SapB family.</text>
</comment>
<evidence type="ECO:0000259" key="8">
    <source>
        <dbReference type="Pfam" id="PF02308"/>
    </source>
</evidence>
<dbReference type="AlphaFoldDB" id="A0A1G2K7T3"/>
<organism evidence="9 10">
    <name type="scientific">Candidatus Sungbacteria bacterium RIFCSPHIGHO2_01_FULL_47_32</name>
    <dbReference type="NCBI Taxonomy" id="1802264"/>
    <lineage>
        <taxon>Bacteria</taxon>
        <taxon>Candidatus Sungiibacteriota</taxon>
    </lineage>
</organism>
<evidence type="ECO:0000256" key="2">
    <source>
        <dbReference type="ARBA" id="ARBA00009298"/>
    </source>
</evidence>
<evidence type="ECO:0000256" key="6">
    <source>
        <dbReference type="ARBA" id="ARBA00023136"/>
    </source>
</evidence>
<feature type="domain" description="MgtC/SapB/SrpB/YhiD N-terminal" evidence="8">
    <location>
        <begin position="12"/>
        <end position="137"/>
    </location>
</feature>
<evidence type="ECO:0000256" key="3">
    <source>
        <dbReference type="ARBA" id="ARBA00022475"/>
    </source>
</evidence>
<keyword evidence="5 7" id="KW-1133">Transmembrane helix</keyword>
<comment type="subcellular location">
    <subcellularLocation>
        <location evidence="1">Cell membrane</location>
        <topology evidence="1">Multi-pass membrane protein</topology>
    </subcellularLocation>
</comment>
<keyword evidence="6 7" id="KW-0472">Membrane</keyword>
<feature type="transmembrane region" description="Helical" evidence="7">
    <location>
        <begin position="6"/>
        <end position="25"/>
    </location>
</feature>
<reference evidence="9 10" key="1">
    <citation type="journal article" date="2016" name="Nat. Commun.">
        <title>Thousands of microbial genomes shed light on interconnected biogeochemical processes in an aquifer system.</title>
        <authorList>
            <person name="Anantharaman K."/>
            <person name="Brown C.T."/>
            <person name="Hug L.A."/>
            <person name="Sharon I."/>
            <person name="Castelle C.J."/>
            <person name="Probst A.J."/>
            <person name="Thomas B.C."/>
            <person name="Singh A."/>
            <person name="Wilkins M.J."/>
            <person name="Karaoz U."/>
            <person name="Brodie E.L."/>
            <person name="Williams K.H."/>
            <person name="Hubbard S.S."/>
            <person name="Banfield J.F."/>
        </authorList>
    </citation>
    <scope>NUCLEOTIDE SEQUENCE [LARGE SCALE GENOMIC DNA]</scope>
</reference>
<sequence>MNIDALTIFYQLILATFLGALVGFEREVHGKAAGLRTYSLVALGSCLFTIVSAAGFLGVSGAYDPSRVASQIVVGIGFIGGGIIFLRGDDVQGLTTAAGIWLSAAVGMAVGVQMYWVALFASFLSLFILWGLKFAERPFHKGEKDKNDS</sequence>
<dbReference type="GO" id="GO:0005886">
    <property type="term" value="C:plasma membrane"/>
    <property type="evidence" value="ECO:0007669"/>
    <property type="project" value="UniProtKB-SubCell"/>
</dbReference>
<dbReference type="Pfam" id="PF02308">
    <property type="entry name" value="MgtC"/>
    <property type="match status" value="1"/>
</dbReference>
<keyword evidence="4 7" id="KW-0812">Transmembrane</keyword>
<feature type="transmembrane region" description="Helical" evidence="7">
    <location>
        <begin position="93"/>
        <end position="110"/>
    </location>
</feature>
<dbReference type="InterPro" id="IPR049177">
    <property type="entry name" value="MgtC_SapB_SrpB_YhiD_N"/>
</dbReference>
<feature type="transmembrane region" description="Helical" evidence="7">
    <location>
        <begin position="68"/>
        <end position="86"/>
    </location>
</feature>
<dbReference type="InterPro" id="IPR003416">
    <property type="entry name" value="MgtC/SapB/SrpB/YhiD_fam"/>
</dbReference>
<evidence type="ECO:0000256" key="4">
    <source>
        <dbReference type="ARBA" id="ARBA00022692"/>
    </source>
</evidence>
<proteinExistence type="inferred from homology"/>
<accession>A0A1G2K7T3</accession>
<comment type="caution">
    <text evidence="9">The sequence shown here is derived from an EMBL/GenBank/DDBJ whole genome shotgun (WGS) entry which is preliminary data.</text>
</comment>
<feature type="transmembrane region" description="Helical" evidence="7">
    <location>
        <begin position="37"/>
        <end position="62"/>
    </location>
</feature>
<name>A0A1G2K7T3_9BACT</name>